<dbReference type="InterPro" id="IPR055398">
    <property type="entry name" value="Rossmann-like_BshC"/>
</dbReference>
<evidence type="ECO:0000259" key="3">
    <source>
        <dbReference type="Pfam" id="PF10079"/>
    </source>
</evidence>
<name>A0A4Y8M821_9BACL</name>
<comment type="similarity">
    <text evidence="2">Belongs to the BshC family.</text>
</comment>
<keyword evidence="6" id="KW-1185">Reference proteome</keyword>
<evidence type="ECO:0000259" key="4">
    <source>
        <dbReference type="Pfam" id="PF24850"/>
    </source>
</evidence>
<evidence type="ECO:0000313" key="5">
    <source>
        <dbReference type="EMBL" id="TFE31724.1"/>
    </source>
</evidence>
<comment type="function">
    <text evidence="2">Involved in bacillithiol (BSH) biosynthesis. May catalyze the last step of the pathway, the addition of cysteine to glucosamine malate (GlcN-Mal) to generate BSH.</text>
</comment>
<reference evidence="5 6" key="1">
    <citation type="submission" date="2019-03" db="EMBL/GenBank/DDBJ databases">
        <title>Cohnella endophytica sp. nov., a novel endophytic bacterium isolated from bark of Sonneratia apetala.</title>
        <authorList>
            <person name="Tuo L."/>
        </authorList>
    </citation>
    <scope>NUCLEOTIDE SEQUENCE [LARGE SCALE GENOMIC DNA]</scope>
    <source>
        <strain evidence="5 6">CCTCC AB 208254</strain>
    </source>
</reference>
<dbReference type="InterPro" id="IPR055399">
    <property type="entry name" value="CC_BshC"/>
</dbReference>
<dbReference type="NCBIfam" id="TIGR03998">
    <property type="entry name" value="thiol_BshC"/>
    <property type="match status" value="1"/>
</dbReference>
<dbReference type="PIRSF" id="PIRSF012535">
    <property type="entry name" value="UCP012535"/>
    <property type="match status" value="1"/>
</dbReference>
<dbReference type="Pfam" id="PF10079">
    <property type="entry name" value="Rossmann-like_BshC"/>
    <property type="match status" value="1"/>
</dbReference>
<dbReference type="InterPro" id="IPR011199">
    <property type="entry name" value="Bacillithiol_biosynth_BshC"/>
</dbReference>
<gene>
    <name evidence="2 5" type="primary">bshC</name>
    <name evidence="5" type="ORF">E2980_01215</name>
</gene>
<dbReference type="Pfam" id="PF24850">
    <property type="entry name" value="CC_BshC"/>
    <property type="match status" value="1"/>
</dbReference>
<dbReference type="EC" id="6.-.-.-" evidence="2"/>
<dbReference type="AlphaFoldDB" id="A0A4Y8M821"/>
<comment type="caution">
    <text evidence="5">The sequence shown here is derived from an EMBL/GenBank/DDBJ whole genome shotgun (WGS) entry which is preliminary data.</text>
</comment>
<dbReference type="EMBL" id="SOMN01000001">
    <property type="protein sequence ID" value="TFE31724.1"/>
    <property type="molecule type" value="Genomic_DNA"/>
</dbReference>
<dbReference type="Proteomes" id="UP000297900">
    <property type="component" value="Unassembled WGS sequence"/>
</dbReference>
<proteinExistence type="inferred from homology"/>
<feature type="domain" description="Bacillithiol biosynthesis BshC C-terminal coiled-coil" evidence="4">
    <location>
        <begin position="408"/>
        <end position="563"/>
    </location>
</feature>
<organism evidence="5 6">
    <name type="scientific">Cohnella luojiensis</name>
    <dbReference type="NCBI Taxonomy" id="652876"/>
    <lineage>
        <taxon>Bacteria</taxon>
        <taxon>Bacillati</taxon>
        <taxon>Bacillota</taxon>
        <taxon>Bacilli</taxon>
        <taxon>Bacillales</taxon>
        <taxon>Paenibacillaceae</taxon>
        <taxon>Cohnella</taxon>
    </lineage>
</organism>
<evidence type="ECO:0000313" key="6">
    <source>
        <dbReference type="Proteomes" id="UP000297900"/>
    </source>
</evidence>
<dbReference type="GO" id="GO:0016874">
    <property type="term" value="F:ligase activity"/>
    <property type="evidence" value="ECO:0007669"/>
    <property type="project" value="UniProtKB-UniRule"/>
</dbReference>
<protein>
    <recommendedName>
        <fullName evidence="2">Putative cysteine ligase BshC</fullName>
        <ecNumber evidence="2">6.-.-.-</ecNumber>
    </recommendedName>
</protein>
<accession>A0A4Y8M821</accession>
<sequence>MTCILLLCTINLMTQRQIGGTFPLKISSLIDSNHSSLAERYRLGDSEVSELFGKHPSQSGAWEQRAARLDDSSSSRASLSRVAKALRDYQAKLPYYAEAQRSLEKLEHPDGLVVVGGQQAGLFGGALLIYYKALSVIQTARDAERRLGRPVVPIFWIAGEDHDFEEANHVNVQSAESGIRRIRIDRPEGPRHAVSRTSLSSGQWDSALQELASQLPDSEFKPDLLERLQSHVADTPSLSLAFARLLADWFGSQGLLLLDADDPNLRALEAPMFRELIHRNDELEAALKAGEGRVLNLGFKLQAETARGSANLFLHHEQGRLLLHKEQGSFADRKGNVALTREQMLELPERSPDSLSTNALTRPLMQDYLLPVLAAVLGPSELAYWGILGPAFSEFGLSMPLLIPRQSFTFLEPSIIKLLDKYSLTAEQAISGWSARKEEWLCEQDEWNLEEQFQLARKQFADLYAPIMNTVSSLQPGLAKLAETNRDKILEQMAYLESRSKDAIAKQNDASLRQWDRIHQSLTPLDKAQERVYGTVHFWNRYGRDWLAQWVGVPYEVAGGHRLAEGFTTL</sequence>
<evidence type="ECO:0000256" key="2">
    <source>
        <dbReference type="HAMAP-Rule" id="MF_01867"/>
    </source>
</evidence>
<dbReference type="HAMAP" id="MF_01867">
    <property type="entry name" value="BshC"/>
    <property type="match status" value="1"/>
</dbReference>
<evidence type="ECO:0000256" key="1">
    <source>
        <dbReference type="ARBA" id="ARBA00022598"/>
    </source>
</evidence>
<feature type="domain" description="Bacillithiol biosynthesis BshC N-terminal Rossmann-like" evidence="3">
    <location>
        <begin position="32"/>
        <end position="405"/>
    </location>
</feature>
<keyword evidence="1 2" id="KW-0436">Ligase</keyword>